<evidence type="ECO:0000256" key="3">
    <source>
        <dbReference type="ARBA" id="ARBA00022989"/>
    </source>
</evidence>
<dbReference type="InterPro" id="IPR010445">
    <property type="entry name" value="LapA_dom"/>
</dbReference>
<evidence type="ECO:0000259" key="6">
    <source>
        <dbReference type="Pfam" id="PF06305"/>
    </source>
</evidence>
<keyword evidence="1 5" id="KW-1003">Cell membrane</keyword>
<keyword evidence="2 5" id="KW-0812">Transmembrane</keyword>
<dbReference type="InterPro" id="IPR032906">
    <property type="entry name" value="LapA"/>
</dbReference>
<organism evidence="7 8">
    <name type="scientific">Aliivibrio wodanis</name>
    <dbReference type="NCBI Taxonomy" id="80852"/>
    <lineage>
        <taxon>Bacteria</taxon>
        <taxon>Pseudomonadati</taxon>
        <taxon>Pseudomonadota</taxon>
        <taxon>Gammaproteobacteria</taxon>
        <taxon>Vibrionales</taxon>
        <taxon>Vibrionaceae</taxon>
        <taxon>Aliivibrio</taxon>
    </lineage>
</organism>
<feature type="domain" description="Lipopolysaccharide assembly protein A" evidence="6">
    <location>
        <begin position="22"/>
        <end position="84"/>
    </location>
</feature>
<dbReference type="KEGG" id="awd:AWOD_I_1881"/>
<evidence type="ECO:0000313" key="8">
    <source>
        <dbReference type="Proteomes" id="UP000032427"/>
    </source>
</evidence>
<evidence type="ECO:0000313" key="7">
    <source>
        <dbReference type="EMBL" id="CED71946.1"/>
    </source>
</evidence>
<reference evidence="8" key="1">
    <citation type="submission" date="2014-09" db="EMBL/GenBank/DDBJ databases">
        <authorList>
            <person name="Hjerde E."/>
        </authorList>
    </citation>
    <scope>NUCLEOTIDE SEQUENCE [LARGE SCALE GENOMIC DNA]</scope>
    <source>
        <strain evidence="8">06/09/139</strain>
    </source>
</reference>
<dbReference type="GO" id="GO:0008653">
    <property type="term" value="P:lipopolysaccharide metabolic process"/>
    <property type="evidence" value="ECO:0007669"/>
    <property type="project" value="InterPro"/>
</dbReference>
<keyword evidence="5" id="KW-0997">Cell inner membrane</keyword>
<keyword evidence="8" id="KW-1185">Reference proteome</keyword>
<dbReference type="EMBL" id="LN554846">
    <property type="protein sequence ID" value="CED71946.1"/>
    <property type="molecule type" value="Genomic_DNA"/>
</dbReference>
<feature type="transmembrane region" description="Helical" evidence="5">
    <location>
        <begin position="44"/>
        <end position="66"/>
    </location>
</feature>
<accession>A0A090IM60</accession>
<comment type="subcellular location">
    <subcellularLocation>
        <location evidence="5">Cell inner membrane</location>
        <topology evidence="5">Single-pass membrane protein</topology>
    </subcellularLocation>
</comment>
<dbReference type="OrthoDB" id="7064015at2"/>
<sequence length="94" mass="10510">MKIIVAVLLVSLFLISLAVGAQNQIVVNFNYLLAQGDFQLSTLLGIFFATGFGLGWLICGSMYLKVSMTQRRLRKRLDKKTVELDKLRLDSTKG</sequence>
<evidence type="ECO:0000256" key="2">
    <source>
        <dbReference type="ARBA" id="ARBA00022692"/>
    </source>
</evidence>
<dbReference type="GO" id="GO:0005886">
    <property type="term" value="C:plasma membrane"/>
    <property type="evidence" value="ECO:0007669"/>
    <property type="project" value="UniProtKB-SubCell"/>
</dbReference>
<comment type="function">
    <text evidence="5">Involved in the assembly of lipopolysaccharide (LPS).</text>
</comment>
<comment type="caution">
    <text evidence="5">Lacks conserved residue(s) required for the propagation of feature annotation.</text>
</comment>
<name>A0A090IM60_9GAMM</name>
<proteinExistence type="inferred from homology"/>
<evidence type="ECO:0000256" key="1">
    <source>
        <dbReference type="ARBA" id="ARBA00022475"/>
    </source>
</evidence>
<dbReference type="Proteomes" id="UP000032427">
    <property type="component" value="Chromosome 1"/>
</dbReference>
<dbReference type="AlphaFoldDB" id="A0A090IM60"/>
<protein>
    <recommendedName>
        <fullName evidence="5">Probable lipopolysaccharide assembly protein A</fullName>
    </recommendedName>
</protein>
<gene>
    <name evidence="5" type="primary">lapA</name>
    <name evidence="7" type="ORF">AWOD_I_1881</name>
</gene>
<evidence type="ECO:0000256" key="5">
    <source>
        <dbReference type="HAMAP-Rule" id="MF_01948"/>
    </source>
</evidence>
<comment type="similarity">
    <text evidence="5">Belongs to the LapA family.</text>
</comment>
<dbReference type="HAMAP" id="MF_01948">
    <property type="entry name" value="LPS_assembly_LapA"/>
    <property type="match status" value="1"/>
</dbReference>
<evidence type="ECO:0000256" key="4">
    <source>
        <dbReference type="ARBA" id="ARBA00023136"/>
    </source>
</evidence>
<dbReference type="STRING" id="80852.AWOD_I_1881"/>
<dbReference type="HOGENOM" id="CLU_160072_0_2_6"/>
<keyword evidence="3 5" id="KW-1133">Transmembrane helix</keyword>
<dbReference type="PATRIC" id="fig|80852.17.peg.1945"/>
<dbReference type="Pfam" id="PF06305">
    <property type="entry name" value="LapA_dom"/>
    <property type="match status" value="1"/>
</dbReference>
<dbReference type="GeneID" id="28541457"/>
<keyword evidence="4 5" id="KW-0472">Membrane</keyword>